<keyword evidence="2" id="KW-1185">Reference proteome</keyword>
<proteinExistence type="predicted"/>
<dbReference type="AlphaFoldDB" id="A0A248K0U9"/>
<name>A0A248K0U9_9PROT</name>
<reference evidence="1 2" key="1">
    <citation type="submission" date="2017-06" db="EMBL/GenBank/DDBJ databases">
        <title>Complete genome sequence of Nitrospirillum amazonense strain CBAmC, an endophytic nitrogen-fixing and plant growth-promoting bacterium, isolated from sugarcane.</title>
        <authorList>
            <person name="Schwab S."/>
            <person name="dos Santos Teixeira K.R."/>
            <person name="Simoes Araujo J.L."/>
            <person name="Soares Vidal M."/>
            <person name="Borges de Freitas H.R."/>
            <person name="Rivello Crivelaro A.L."/>
            <person name="Bueno de Camargo Nunes A."/>
            <person name="dos Santos C.M."/>
            <person name="Palmeira da Silva Rosa D."/>
            <person name="da Silva Padilha D."/>
            <person name="da Silva E."/>
            <person name="Araujo Terra L."/>
            <person name="Soares Mendes V."/>
            <person name="Farinelli L."/>
            <person name="Magalhaes Cruz L."/>
            <person name="Baldani J.I."/>
        </authorList>
    </citation>
    <scope>NUCLEOTIDE SEQUENCE [LARGE SCALE GENOMIC DNA]</scope>
    <source>
        <strain evidence="1 2">CBAmC</strain>
    </source>
</reference>
<dbReference type="KEGG" id="nao:Y958_26100"/>
<evidence type="ECO:0000313" key="2">
    <source>
        <dbReference type="Proteomes" id="UP000197153"/>
    </source>
</evidence>
<protein>
    <submittedName>
        <fullName evidence="1">Uncharacterized protein</fullName>
    </submittedName>
</protein>
<sequence length="96" mass="10281">MPAQAGWSDYGYILDVNVVNNGVYIFRSDGARNSAPGCATFNARYAVNAANPGGQALMSALTTAFALHLKVQVFGLGTCNTWGDSEDVQYIIYQNP</sequence>
<dbReference type="Proteomes" id="UP000197153">
    <property type="component" value="Chromosome 3"/>
</dbReference>
<accession>A0A248K0U9</accession>
<dbReference type="EMBL" id="CP022112">
    <property type="protein sequence ID" value="ASG24361.1"/>
    <property type="molecule type" value="Genomic_DNA"/>
</dbReference>
<organism evidence="1 2">
    <name type="scientific">Nitrospirillum viridazoti CBAmc</name>
    <dbReference type="NCBI Taxonomy" id="1441467"/>
    <lineage>
        <taxon>Bacteria</taxon>
        <taxon>Pseudomonadati</taxon>
        <taxon>Pseudomonadota</taxon>
        <taxon>Alphaproteobacteria</taxon>
        <taxon>Rhodospirillales</taxon>
        <taxon>Azospirillaceae</taxon>
        <taxon>Nitrospirillum</taxon>
        <taxon>Nitrospirillum viridazoti</taxon>
    </lineage>
</organism>
<evidence type="ECO:0000313" key="1">
    <source>
        <dbReference type="EMBL" id="ASG24361.1"/>
    </source>
</evidence>
<gene>
    <name evidence="1" type="ORF">Y958_26100</name>
</gene>